<evidence type="ECO:0000256" key="1">
    <source>
        <dbReference type="ARBA" id="ARBA00022527"/>
    </source>
</evidence>
<evidence type="ECO:0000313" key="8">
    <source>
        <dbReference type="EMBL" id="AZI58250.1"/>
    </source>
</evidence>
<dbReference type="RefSeq" id="WP_124799159.1">
    <property type="nucleotide sequence ID" value="NZ_CP034170.1"/>
</dbReference>
<dbReference type="InterPro" id="IPR008266">
    <property type="entry name" value="Tyr_kinase_AS"/>
</dbReference>
<evidence type="ECO:0000313" key="9">
    <source>
        <dbReference type="Proteomes" id="UP000268084"/>
    </source>
</evidence>
<dbReference type="InterPro" id="IPR030616">
    <property type="entry name" value="Aur-like"/>
</dbReference>
<dbReference type="AlphaFoldDB" id="A0A3G8ZLZ3"/>
<keyword evidence="2" id="KW-0808">Transferase</keyword>
<feature type="region of interest" description="Disordered" evidence="6">
    <location>
        <begin position="276"/>
        <end position="298"/>
    </location>
</feature>
<proteinExistence type="predicted"/>
<feature type="domain" description="Protein kinase" evidence="7">
    <location>
        <begin position="8"/>
        <end position="267"/>
    </location>
</feature>
<feature type="region of interest" description="Disordered" evidence="6">
    <location>
        <begin position="322"/>
        <end position="353"/>
    </location>
</feature>
<dbReference type="Proteomes" id="UP000268084">
    <property type="component" value="Chromosome"/>
</dbReference>
<keyword evidence="5" id="KW-0067">ATP-binding</keyword>
<evidence type="ECO:0000256" key="3">
    <source>
        <dbReference type="ARBA" id="ARBA00022741"/>
    </source>
</evidence>
<reference evidence="8 9" key="1">
    <citation type="submission" date="2018-11" db="EMBL/GenBank/DDBJ databases">
        <authorList>
            <person name="Da X."/>
        </authorList>
    </citation>
    <scope>NUCLEOTIDE SEQUENCE [LARGE SCALE GENOMIC DNA]</scope>
    <source>
        <strain evidence="8 9">S14-144</strain>
    </source>
</reference>
<evidence type="ECO:0000259" key="7">
    <source>
        <dbReference type="PROSITE" id="PS50011"/>
    </source>
</evidence>
<dbReference type="Pfam" id="PF00069">
    <property type="entry name" value="Pkinase"/>
    <property type="match status" value="1"/>
</dbReference>
<dbReference type="GO" id="GO:0004674">
    <property type="term" value="F:protein serine/threonine kinase activity"/>
    <property type="evidence" value="ECO:0007669"/>
    <property type="project" value="UniProtKB-KW"/>
</dbReference>
<dbReference type="Gene3D" id="1.10.510.10">
    <property type="entry name" value="Transferase(Phosphotransferase) domain 1"/>
    <property type="match status" value="1"/>
</dbReference>
<dbReference type="InterPro" id="IPR011009">
    <property type="entry name" value="Kinase-like_dom_sf"/>
</dbReference>
<keyword evidence="4" id="KW-0418">Kinase</keyword>
<evidence type="ECO:0000256" key="5">
    <source>
        <dbReference type="ARBA" id="ARBA00022840"/>
    </source>
</evidence>
<dbReference type="OrthoDB" id="3778994at2"/>
<evidence type="ECO:0000256" key="4">
    <source>
        <dbReference type="ARBA" id="ARBA00022777"/>
    </source>
</evidence>
<dbReference type="EMBL" id="CP034170">
    <property type="protein sequence ID" value="AZI58250.1"/>
    <property type="molecule type" value="Genomic_DNA"/>
</dbReference>
<reference evidence="8 9" key="2">
    <citation type="submission" date="2018-12" db="EMBL/GenBank/DDBJ databases">
        <title>Nakamurella antarcticus sp. nov., isolated from Antarctica South Shetland Islands soil.</title>
        <authorList>
            <person name="Peng F."/>
        </authorList>
    </citation>
    <scope>NUCLEOTIDE SEQUENCE [LARGE SCALE GENOMIC DNA]</scope>
    <source>
        <strain evidence="8 9">S14-144</strain>
    </source>
</reference>
<protein>
    <recommendedName>
        <fullName evidence="7">Protein kinase domain-containing protein</fullName>
    </recommendedName>
</protein>
<sequence>MTFCIGDYTAHTLVATGSTATVWSGRQTDSQRRVVLKVMSRAKLAQITREAALAGYIDHPHLLPVLDVVADDERAALVMESADRGSLQQLLDSRTLSPGETVTVLAPIAAALALAHERGLTHGDISVSNILFDQSGRPLLADLGAARAAADLSLPVCVTPGYVAPEVARGATPTPAADMFSLGAIALHCLCGRPAWPAEDLRVVAIQATAGLWPDPGAGAGASQTLLTLVRALLSEDPHLRPKAAEVVMDLRSADVPQAIGFGHPLSEGALSLDLGSTPTQEDDVDTSISTGTNGADRPRSRIELAGIAEPLFRAHVLDRGRHAGSEEGIPDDAVSQERTPRGRHPIPPGMTPSDEWLSDTIPHPNDGPGRVLTQVRSGRVGVDATPPMRAPRLRGIRVKKRNVAPSPAGRKGASVVSVVTVVSVVGVLATAAVGAGLWWATTGAPAPAALPAAPGVIESSTANCRPVIEASEGVDIAPINEKGRPATEPVWMSVIAQLDQARSMAFATRDIDALQNVYQKGVPALAQDAAKIAELSAGGYRVDGAEHRILSVELLGQAGLHVLVTDQLPAYPIRDETGTVVGATTASSATTRTMELIEVPDGYRIVSVSTQ</sequence>
<keyword evidence="1" id="KW-0723">Serine/threonine-protein kinase</keyword>
<dbReference type="PROSITE" id="PS50011">
    <property type="entry name" value="PROTEIN_KINASE_DOM"/>
    <property type="match status" value="1"/>
</dbReference>
<dbReference type="SUPFAM" id="SSF56112">
    <property type="entry name" value="Protein kinase-like (PK-like)"/>
    <property type="match status" value="1"/>
</dbReference>
<name>A0A3G8ZLZ3_9ACTN</name>
<evidence type="ECO:0000256" key="6">
    <source>
        <dbReference type="SAM" id="MobiDB-lite"/>
    </source>
</evidence>
<keyword evidence="3" id="KW-0547">Nucleotide-binding</keyword>
<accession>A0A3G8ZLZ3</accession>
<keyword evidence="9" id="KW-1185">Reference proteome</keyword>
<organism evidence="8 9">
    <name type="scientific">Nakamurella antarctica</name>
    <dbReference type="NCBI Taxonomy" id="1902245"/>
    <lineage>
        <taxon>Bacteria</taxon>
        <taxon>Bacillati</taxon>
        <taxon>Actinomycetota</taxon>
        <taxon>Actinomycetes</taxon>
        <taxon>Nakamurellales</taxon>
        <taxon>Nakamurellaceae</taxon>
        <taxon>Nakamurella</taxon>
    </lineage>
</organism>
<dbReference type="KEGG" id="nak:EH165_08980"/>
<dbReference type="PANTHER" id="PTHR24350">
    <property type="entry name" value="SERINE/THREONINE-PROTEIN KINASE IAL-RELATED"/>
    <property type="match status" value="1"/>
</dbReference>
<dbReference type="GO" id="GO:0005524">
    <property type="term" value="F:ATP binding"/>
    <property type="evidence" value="ECO:0007669"/>
    <property type="project" value="UniProtKB-KW"/>
</dbReference>
<dbReference type="InterPro" id="IPR000719">
    <property type="entry name" value="Prot_kinase_dom"/>
</dbReference>
<evidence type="ECO:0000256" key="2">
    <source>
        <dbReference type="ARBA" id="ARBA00022679"/>
    </source>
</evidence>
<gene>
    <name evidence="8" type="ORF">EH165_08980</name>
</gene>
<dbReference type="PROSITE" id="PS00109">
    <property type="entry name" value="PROTEIN_KINASE_TYR"/>
    <property type="match status" value="1"/>
</dbReference>